<sequence>MRKSLRGRHAGRRREIAQRQRTARRHEREQQVARAVERIDAALCFRVVGERWRQALDGCSRGRRARLRVASRIERRGGLLRRIAQRGRDRAVPADIDRPGRTDHRQRELQAAIRVQHRHAHRADAGARPVHAALDPTRADPIELGLPRAGIGRGLLAFRARERVAGAGLAGRHRVQQRGVAERAEHAAGRRHIERHHRSDVQVHMQRIAAVLDAHDRRPERARHRQRDAQADRFREPRRVRQRRAIGRLAFDRHQSEPQRQRPRLVVAGERVAFHEREPRQADEIGMRLRGRQSGRGCQLRQPERLAPARERVEQPAADLDALDPALRLGRRIVCADFVVLHAMFLPLTKPRMVSDAI</sequence>
<comment type="caution">
    <text evidence="2">The sequence shown here is derived from an EMBL/GenBank/DDBJ whole genome shotgun (WGS) entry which is preliminary data.</text>
</comment>
<dbReference type="EMBL" id="ABLK01000390">
    <property type="protein sequence ID" value="EDT37762.1"/>
    <property type="molecule type" value="Genomic_DNA"/>
</dbReference>
<organism evidence="2 3">
    <name type="scientific">Burkholderia ambifaria MEX-5</name>
    <dbReference type="NCBI Taxonomy" id="396597"/>
    <lineage>
        <taxon>Bacteria</taxon>
        <taxon>Pseudomonadati</taxon>
        <taxon>Pseudomonadota</taxon>
        <taxon>Betaproteobacteria</taxon>
        <taxon>Burkholderiales</taxon>
        <taxon>Burkholderiaceae</taxon>
        <taxon>Burkholderia</taxon>
        <taxon>Burkholderia cepacia complex</taxon>
    </lineage>
</organism>
<feature type="region of interest" description="Disordered" evidence="1">
    <location>
        <begin position="217"/>
        <end position="237"/>
    </location>
</feature>
<accession>B1TF97</accession>
<gene>
    <name evidence="2" type="ORF">BamMEX5DRAFT_6458</name>
</gene>
<dbReference type="AlphaFoldDB" id="B1TF97"/>
<reference evidence="2 3" key="1">
    <citation type="submission" date="2008-03" db="EMBL/GenBank/DDBJ databases">
        <title>Sequencing of the draft genome and assembly of Burkholderia ambifaria MEX-5.</title>
        <authorList>
            <consortium name="US DOE Joint Genome Institute (JGI-PGF)"/>
            <person name="Copeland A."/>
            <person name="Lucas S."/>
            <person name="Lapidus A."/>
            <person name="Glavina del Rio T."/>
            <person name="Dalin E."/>
            <person name="Tice H."/>
            <person name="Bruce D."/>
            <person name="Goodwin L."/>
            <person name="Pitluck S."/>
            <person name="Larimer F."/>
            <person name="Land M.L."/>
            <person name="Hauser L."/>
            <person name="Tiedje J."/>
            <person name="Richardson P."/>
        </authorList>
    </citation>
    <scope>NUCLEOTIDE SEQUENCE [LARGE SCALE GENOMIC DNA]</scope>
    <source>
        <strain evidence="2 3">MEX-5</strain>
    </source>
</reference>
<feature type="region of interest" description="Disordered" evidence="1">
    <location>
        <begin position="291"/>
        <end position="313"/>
    </location>
</feature>
<feature type="compositionally biased region" description="Basic and acidic residues" evidence="1">
    <location>
        <begin position="302"/>
        <end position="313"/>
    </location>
</feature>
<dbReference type="Proteomes" id="UP000004814">
    <property type="component" value="Unassembled WGS sequence"/>
</dbReference>
<name>B1TF97_9BURK</name>
<proteinExistence type="predicted"/>
<feature type="compositionally biased region" description="Basic and acidic residues" evidence="1">
    <location>
        <begin position="227"/>
        <end position="237"/>
    </location>
</feature>
<evidence type="ECO:0000313" key="3">
    <source>
        <dbReference type="Proteomes" id="UP000004814"/>
    </source>
</evidence>
<feature type="compositionally biased region" description="Basic residues" evidence="1">
    <location>
        <begin position="1"/>
        <end position="12"/>
    </location>
</feature>
<feature type="region of interest" description="Disordered" evidence="1">
    <location>
        <begin position="1"/>
        <end position="29"/>
    </location>
</feature>
<evidence type="ECO:0000313" key="2">
    <source>
        <dbReference type="EMBL" id="EDT37762.1"/>
    </source>
</evidence>
<protein>
    <submittedName>
        <fullName evidence="2">Uncharacterized protein</fullName>
    </submittedName>
</protein>
<evidence type="ECO:0000256" key="1">
    <source>
        <dbReference type="SAM" id="MobiDB-lite"/>
    </source>
</evidence>